<dbReference type="GO" id="GO:0000049">
    <property type="term" value="F:tRNA binding"/>
    <property type="evidence" value="ECO:0007669"/>
    <property type="project" value="UniProtKB-UniRule"/>
</dbReference>
<comment type="caution">
    <text evidence="10">The sequence shown here is derived from an EMBL/GenBank/DDBJ whole genome shotgun (WGS) entry which is preliminary data.</text>
</comment>
<dbReference type="CDD" id="cd02799">
    <property type="entry name" value="tRNA_bind_EMAP-II_like"/>
    <property type="match status" value="1"/>
</dbReference>
<dbReference type="EMBL" id="JAZGQO010000011">
    <property type="protein sequence ID" value="KAK6172383.1"/>
    <property type="molecule type" value="Genomic_DNA"/>
</dbReference>
<keyword evidence="4 6" id="KW-0694">RNA-binding</keyword>
<dbReference type="Pfam" id="PF01588">
    <property type="entry name" value="tRNA_bind"/>
    <property type="match status" value="1"/>
</dbReference>
<dbReference type="FunFam" id="2.40.50.140:FF:000047">
    <property type="entry name" value="tyrosine--tRNA ligase, cytoplasmic isoform X2"/>
    <property type="match status" value="1"/>
</dbReference>
<evidence type="ECO:0000313" key="11">
    <source>
        <dbReference type="Proteomes" id="UP001347796"/>
    </source>
</evidence>
<proteinExistence type="predicted"/>
<evidence type="ECO:0000256" key="8">
    <source>
        <dbReference type="SAM" id="MobiDB-lite"/>
    </source>
</evidence>
<evidence type="ECO:0000313" key="10">
    <source>
        <dbReference type="EMBL" id="KAK6172383.1"/>
    </source>
</evidence>
<dbReference type="AlphaFoldDB" id="A0AAN8JCE2"/>
<evidence type="ECO:0000256" key="2">
    <source>
        <dbReference type="ARBA" id="ARBA00022490"/>
    </source>
</evidence>
<feature type="compositionally biased region" description="Basic and acidic residues" evidence="8">
    <location>
        <begin position="126"/>
        <end position="153"/>
    </location>
</feature>
<protein>
    <recommendedName>
        <fullName evidence="9">tRNA-binding domain-containing protein</fullName>
    </recommendedName>
</protein>
<comment type="subcellular location">
    <subcellularLocation>
        <location evidence="1">Cytoplasm</location>
    </subcellularLocation>
</comment>
<dbReference type="GO" id="GO:0006412">
    <property type="term" value="P:translation"/>
    <property type="evidence" value="ECO:0007669"/>
    <property type="project" value="UniProtKB-KW"/>
</dbReference>
<keyword evidence="5" id="KW-0648">Protein biosynthesis</keyword>
<dbReference type="Gene3D" id="2.40.50.140">
    <property type="entry name" value="Nucleic acid-binding proteins"/>
    <property type="match status" value="1"/>
</dbReference>
<evidence type="ECO:0000256" key="7">
    <source>
        <dbReference type="SAM" id="Coils"/>
    </source>
</evidence>
<gene>
    <name evidence="10" type="ORF">SNE40_016043</name>
</gene>
<dbReference type="InterPro" id="IPR051270">
    <property type="entry name" value="Tyrosine-tRNA_ligase_regulator"/>
</dbReference>
<sequence>MASETVLQRLKQKAELAEKITVELNSKIEQLKTAAVQANSKGDEDQLKKENAVLKAEIEEIKRQITLAEINNGVKQVFLPNHTPTAPLVNGIVNEIKESSPAPANKPEVNKNKKQDNTAKQASNDQPKEGKPAKESKPKKEGKPKAAPAADEKMDISRLDLRIGKIINVKKHPDADSLYVEDVDVGEEKIRTVVSGLVKHIPLDQMQNRVAVFMCNLKPVKMRGILSEGMIMCASTPEKVEILVPPTGVVVGEKVTFKDFQGVPDTQLNPKKKIWETLKPDVRTNNQCVAMFRGCPFTVEGKGEVKAPTLADAQIS</sequence>
<keyword evidence="2" id="KW-0963">Cytoplasm</keyword>
<feature type="coiled-coil region" evidence="7">
    <location>
        <begin position="7"/>
        <end position="71"/>
    </location>
</feature>
<dbReference type="PANTHER" id="PTHR11586">
    <property type="entry name" value="TRNA-AMINOACYLATION COFACTOR ARC1 FAMILY MEMBER"/>
    <property type="match status" value="1"/>
</dbReference>
<dbReference type="SUPFAM" id="SSF50249">
    <property type="entry name" value="Nucleic acid-binding proteins"/>
    <property type="match status" value="1"/>
</dbReference>
<evidence type="ECO:0000256" key="3">
    <source>
        <dbReference type="ARBA" id="ARBA00022555"/>
    </source>
</evidence>
<evidence type="ECO:0000256" key="5">
    <source>
        <dbReference type="ARBA" id="ARBA00022917"/>
    </source>
</evidence>
<dbReference type="InterPro" id="IPR002547">
    <property type="entry name" value="tRNA-bd_dom"/>
</dbReference>
<reference evidence="10 11" key="1">
    <citation type="submission" date="2024-01" db="EMBL/GenBank/DDBJ databases">
        <title>The genome of the rayed Mediterranean limpet Patella caerulea (Linnaeus, 1758).</title>
        <authorList>
            <person name="Anh-Thu Weber A."/>
            <person name="Halstead-Nussloch G."/>
        </authorList>
    </citation>
    <scope>NUCLEOTIDE SEQUENCE [LARGE SCALE GENOMIC DNA]</scope>
    <source>
        <strain evidence="10">AATW-2023a</strain>
        <tissue evidence="10">Whole specimen</tissue>
    </source>
</reference>
<keyword evidence="3 6" id="KW-0820">tRNA-binding</keyword>
<keyword evidence="11" id="KW-1185">Reference proteome</keyword>
<evidence type="ECO:0000256" key="6">
    <source>
        <dbReference type="PROSITE-ProRule" id="PRU00209"/>
    </source>
</evidence>
<accession>A0AAN8JCE2</accession>
<organism evidence="10 11">
    <name type="scientific">Patella caerulea</name>
    <name type="common">Rayed Mediterranean limpet</name>
    <dbReference type="NCBI Taxonomy" id="87958"/>
    <lineage>
        <taxon>Eukaryota</taxon>
        <taxon>Metazoa</taxon>
        <taxon>Spiralia</taxon>
        <taxon>Lophotrochozoa</taxon>
        <taxon>Mollusca</taxon>
        <taxon>Gastropoda</taxon>
        <taxon>Patellogastropoda</taxon>
        <taxon>Patelloidea</taxon>
        <taxon>Patellidae</taxon>
        <taxon>Patella</taxon>
    </lineage>
</organism>
<dbReference type="GO" id="GO:0005737">
    <property type="term" value="C:cytoplasm"/>
    <property type="evidence" value="ECO:0007669"/>
    <property type="project" value="UniProtKB-SubCell"/>
</dbReference>
<dbReference type="InterPro" id="IPR012340">
    <property type="entry name" value="NA-bd_OB-fold"/>
</dbReference>
<feature type="region of interest" description="Disordered" evidence="8">
    <location>
        <begin position="98"/>
        <end position="153"/>
    </location>
</feature>
<keyword evidence="7" id="KW-0175">Coiled coil</keyword>
<evidence type="ECO:0000256" key="4">
    <source>
        <dbReference type="ARBA" id="ARBA00022884"/>
    </source>
</evidence>
<evidence type="ECO:0000256" key="1">
    <source>
        <dbReference type="ARBA" id="ARBA00004496"/>
    </source>
</evidence>
<dbReference type="Proteomes" id="UP001347796">
    <property type="component" value="Unassembled WGS sequence"/>
</dbReference>
<feature type="domain" description="TRNA-binding" evidence="9">
    <location>
        <begin position="155"/>
        <end position="256"/>
    </location>
</feature>
<dbReference type="PROSITE" id="PS50886">
    <property type="entry name" value="TRBD"/>
    <property type="match status" value="1"/>
</dbReference>
<evidence type="ECO:0000259" key="9">
    <source>
        <dbReference type="PROSITE" id="PS50886"/>
    </source>
</evidence>
<dbReference type="PANTHER" id="PTHR11586:SF33">
    <property type="entry name" value="AMINOACYL TRNA SYNTHASE COMPLEX-INTERACTING MULTIFUNCTIONAL PROTEIN 1"/>
    <property type="match status" value="1"/>
</dbReference>
<name>A0AAN8JCE2_PATCE</name>
<feature type="compositionally biased region" description="Basic and acidic residues" evidence="8">
    <location>
        <begin position="108"/>
        <end position="117"/>
    </location>
</feature>